<dbReference type="InterPro" id="IPR036691">
    <property type="entry name" value="Endo/exonu/phosph_ase_sf"/>
</dbReference>
<accession>A0A9P6IVA8</accession>
<dbReference type="EMBL" id="JAAAHY010001688">
    <property type="protein sequence ID" value="KAF9947322.1"/>
    <property type="molecule type" value="Genomic_DNA"/>
</dbReference>
<comment type="caution">
    <text evidence="1">The sequence shown here is derived from an EMBL/GenBank/DDBJ whole genome shotgun (WGS) entry which is preliminary data.</text>
</comment>
<proteinExistence type="predicted"/>
<dbReference type="AlphaFoldDB" id="A0A9P6IVA8"/>
<dbReference type="Gene3D" id="3.60.10.10">
    <property type="entry name" value="Endonuclease/exonuclease/phosphatase"/>
    <property type="match status" value="1"/>
</dbReference>
<dbReference type="GO" id="GO:0000175">
    <property type="term" value="F:3'-5'-RNA exonuclease activity"/>
    <property type="evidence" value="ECO:0007669"/>
    <property type="project" value="TreeGrafter"/>
</dbReference>
<dbReference type="PANTHER" id="PTHR12121">
    <property type="entry name" value="CARBON CATABOLITE REPRESSOR PROTEIN 4"/>
    <property type="match status" value="1"/>
</dbReference>
<evidence type="ECO:0008006" key="3">
    <source>
        <dbReference type="Google" id="ProtNLM"/>
    </source>
</evidence>
<evidence type="ECO:0000313" key="2">
    <source>
        <dbReference type="Proteomes" id="UP000738359"/>
    </source>
</evidence>
<gene>
    <name evidence="1" type="ORF">BGZ70_002736</name>
</gene>
<dbReference type="PANTHER" id="PTHR12121:SF36">
    <property type="entry name" value="ENDONUCLEASE_EXONUCLEASE_PHOSPHATASE DOMAIN-CONTAINING PROTEIN"/>
    <property type="match status" value="1"/>
</dbReference>
<sequence length="346" mass="37784">MTLISAAKTQLTTRRRVKFVCDAKRGQYSDAPCIQELDKGDYEGSFGTGMFFLGYEGNQKNPTSEHGFAIFIRSICKDAATLVSDCPIPFPQGVVQGVDVPGVTLVLDINVELQRVCVATAHIPSSDSQGGLRKVGQIMALLPAATDLLRKDQEMVFILTGDFNVNRSDKLAKFITTGSLDMVRMKPPPPATLKAFIAQTQPLRDVLSRPSLVSMEPSPNPIESGVDLENMVVSHPVHAAIVYSVNSIVNFIFSGSVAGSRQLKVVACLEFPPSLEQLKAGLPAGHLGSDHLALGAKFRIRLEWSGTPDYYLLWVEVVVPTGRKRYFPLEVTQKPAKKVKSIWDTV</sequence>
<keyword evidence="2" id="KW-1185">Reference proteome</keyword>
<organism evidence="1 2">
    <name type="scientific">Mortierella alpina</name>
    <name type="common">Oleaginous fungus</name>
    <name type="synonym">Mortierella renispora</name>
    <dbReference type="NCBI Taxonomy" id="64518"/>
    <lineage>
        <taxon>Eukaryota</taxon>
        <taxon>Fungi</taxon>
        <taxon>Fungi incertae sedis</taxon>
        <taxon>Mucoromycota</taxon>
        <taxon>Mortierellomycotina</taxon>
        <taxon>Mortierellomycetes</taxon>
        <taxon>Mortierellales</taxon>
        <taxon>Mortierellaceae</taxon>
        <taxon>Mortierella</taxon>
    </lineage>
</organism>
<evidence type="ECO:0000313" key="1">
    <source>
        <dbReference type="EMBL" id="KAF9947322.1"/>
    </source>
</evidence>
<reference evidence="1" key="1">
    <citation type="journal article" date="2020" name="Fungal Divers.">
        <title>Resolving the Mortierellaceae phylogeny through synthesis of multi-gene phylogenetics and phylogenomics.</title>
        <authorList>
            <person name="Vandepol N."/>
            <person name="Liber J."/>
            <person name="Desiro A."/>
            <person name="Na H."/>
            <person name="Kennedy M."/>
            <person name="Barry K."/>
            <person name="Grigoriev I.V."/>
            <person name="Miller A.N."/>
            <person name="O'Donnell K."/>
            <person name="Stajich J.E."/>
            <person name="Bonito G."/>
        </authorList>
    </citation>
    <scope>NUCLEOTIDE SEQUENCE</scope>
    <source>
        <strain evidence="1">CK1249</strain>
    </source>
</reference>
<protein>
    <recommendedName>
        <fullName evidence="3">Endonuclease/exonuclease/phosphatase domain-containing protein</fullName>
    </recommendedName>
</protein>
<dbReference type="InterPro" id="IPR050410">
    <property type="entry name" value="CCR4/nocturin_mRNA_transcr"/>
</dbReference>
<dbReference type="Proteomes" id="UP000738359">
    <property type="component" value="Unassembled WGS sequence"/>
</dbReference>
<dbReference type="OrthoDB" id="428734at2759"/>
<dbReference type="SUPFAM" id="SSF56219">
    <property type="entry name" value="DNase I-like"/>
    <property type="match status" value="1"/>
</dbReference>
<name>A0A9P6IVA8_MORAP</name>